<evidence type="ECO:0000256" key="2">
    <source>
        <dbReference type="ARBA" id="ARBA00022741"/>
    </source>
</evidence>
<dbReference type="GO" id="GO:0016226">
    <property type="term" value="P:iron-sulfur cluster assembly"/>
    <property type="evidence" value="ECO:0007669"/>
    <property type="project" value="InterPro"/>
</dbReference>
<dbReference type="GO" id="GO:0140663">
    <property type="term" value="F:ATP-dependent FeS chaperone activity"/>
    <property type="evidence" value="ECO:0007669"/>
    <property type="project" value="InterPro"/>
</dbReference>
<dbReference type="OrthoDB" id="1741334at2759"/>
<dbReference type="PROSITE" id="PS51462">
    <property type="entry name" value="NUDIX"/>
    <property type="match status" value="1"/>
</dbReference>
<dbReference type="PANTHER" id="PTHR23264:SF21">
    <property type="entry name" value="NUCLEOTIDE BINDING PROTEIN 1-LIKE PROTEIN"/>
    <property type="match status" value="1"/>
</dbReference>
<name>A0A0L0DSM7_THETB</name>
<dbReference type="EMBL" id="GL349497">
    <property type="protein sequence ID" value="KNC55212.1"/>
    <property type="molecule type" value="Genomic_DNA"/>
</dbReference>
<evidence type="ECO:0000256" key="3">
    <source>
        <dbReference type="ARBA" id="ARBA00022840"/>
    </source>
</evidence>
<sequence length="591" mass="60697">MSGEQQTFGCPSGSAEAGHAAQCSGCPGAGECASGGGVDPDAAAISLRMKATGKRILVLSGKGGVGKTTVAALLATGLAARVAAAKKPSSARAGSSSAAQTARPKRKAAPAVGLCDVDLCGPSCGLVMGVGGESVVATEYGWQPVVASLGAGADSDFPGVKVMSAAFLLGGDDKPVVWRGPRKSSLIRRFLKDTFWGRLQYLIFDTPPGTSDEHLTVVKSLVDSAAPEGAVIVTTPQASALNTVKREILFCAAMDVPVLGVVENMAGFVCPCCTDVTAIFDPYVSSHPAATGLSGGAALAAEFGLPFLGGLPLDPSLATLADAGQHPLLTGDAESPLRDALNAVLDALLAVLDGTSEVPAAVPVAQALSDLTRATTATKAMAESGALGSATGGSTLDNNDEIFDIFDENNKLIGQARREDVHKQGLFHRAVNVVLMDNAGRVLLQQRSVGKAINGGCWDVSVGEHLSPGETYRQAAVRGLAEELGLAGGDPGDALVCIEEPRLCAYSYPEVGKIDNEFCALYLWRGFDPAVHPVVPDGIEVCDVAWLPLDHAAGHPDLLAHTGGKHTPRSTTRFHLLTPCVRGLSLAAWAR</sequence>
<dbReference type="eggNOG" id="KOG3022">
    <property type="taxonomic scope" value="Eukaryota"/>
</dbReference>
<dbReference type="PANTHER" id="PTHR23264">
    <property type="entry name" value="NUCLEOTIDE-BINDING PROTEIN NBP35 YEAST -RELATED"/>
    <property type="match status" value="1"/>
</dbReference>
<dbReference type="InterPro" id="IPR000086">
    <property type="entry name" value="NUDIX_hydrolase_dom"/>
</dbReference>
<feature type="domain" description="Nudix hydrolase" evidence="6">
    <location>
        <begin position="426"/>
        <end position="572"/>
    </location>
</feature>
<dbReference type="STRING" id="461836.A0A0L0DSM7"/>
<evidence type="ECO:0000259" key="6">
    <source>
        <dbReference type="PROSITE" id="PS51462"/>
    </source>
</evidence>
<dbReference type="CDD" id="cd04692">
    <property type="entry name" value="NUDIX_Hydrolase"/>
    <property type="match status" value="1"/>
</dbReference>
<dbReference type="Pfam" id="PF00293">
    <property type="entry name" value="NUDIX"/>
    <property type="match status" value="1"/>
</dbReference>
<dbReference type="HAMAP" id="MF_02040">
    <property type="entry name" value="Mrp_NBP35"/>
    <property type="match status" value="1"/>
</dbReference>
<dbReference type="Pfam" id="PF01656">
    <property type="entry name" value="CbiA"/>
    <property type="match status" value="1"/>
</dbReference>
<dbReference type="InterPro" id="IPR033756">
    <property type="entry name" value="YlxH/NBP35"/>
</dbReference>
<evidence type="ECO:0000313" key="8">
    <source>
        <dbReference type="Proteomes" id="UP000054408"/>
    </source>
</evidence>
<dbReference type="Gene3D" id="3.40.50.300">
    <property type="entry name" value="P-loop containing nucleotide triphosphate hydrolases"/>
    <property type="match status" value="1"/>
</dbReference>
<dbReference type="GO" id="GO:0051536">
    <property type="term" value="F:iron-sulfur cluster binding"/>
    <property type="evidence" value="ECO:0007669"/>
    <property type="project" value="UniProtKB-KW"/>
</dbReference>
<keyword evidence="1" id="KW-0479">Metal-binding</keyword>
<dbReference type="InterPro" id="IPR019591">
    <property type="entry name" value="Mrp/NBP35_ATP-bd"/>
</dbReference>
<protein>
    <recommendedName>
        <fullName evidence="6">Nudix hydrolase domain-containing protein</fullName>
    </recommendedName>
</protein>
<dbReference type="InterPro" id="IPR002586">
    <property type="entry name" value="CobQ/CobB/MinD/ParA_Nub-bd_dom"/>
</dbReference>
<evidence type="ECO:0000313" key="7">
    <source>
        <dbReference type="EMBL" id="KNC55212.1"/>
    </source>
</evidence>
<dbReference type="SUPFAM" id="SSF52540">
    <property type="entry name" value="P-loop containing nucleoside triphosphate hydrolases"/>
    <property type="match status" value="1"/>
</dbReference>
<dbReference type="GeneID" id="25570307"/>
<dbReference type="InterPro" id="IPR027417">
    <property type="entry name" value="P-loop_NTPase"/>
</dbReference>
<keyword evidence="8" id="KW-1185">Reference proteome</keyword>
<dbReference type="GO" id="GO:0046872">
    <property type="term" value="F:metal ion binding"/>
    <property type="evidence" value="ECO:0007669"/>
    <property type="project" value="UniProtKB-KW"/>
</dbReference>
<dbReference type="GO" id="GO:0005829">
    <property type="term" value="C:cytosol"/>
    <property type="evidence" value="ECO:0007669"/>
    <property type="project" value="TreeGrafter"/>
</dbReference>
<dbReference type="CDD" id="cd02037">
    <property type="entry name" value="Mrp_NBP35"/>
    <property type="match status" value="1"/>
</dbReference>
<keyword evidence="4" id="KW-0408">Iron</keyword>
<keyword evidence="2" id="KW-0547">Nucleotide-binding</keyword>
<dbReference type="SUPFAM" id="SSF55811">
    <property type="entry name" value="Nudix"/>
    <property type="match status" value="1"/>
</dbReference>
<dbReference type="InterPro" id="IPR015797">
    <property type="entry name" value="NUDIX_hydrolase-like_dom_sf"/>
</dbReference>
<proteinExistence type="inferred from homology"/>
<dbReference type="AlphaFoldDB" id="A0A0L0DSM7"/>
<evidence type="ECO:0000256" key="1">
    <source>
        <dbReference type="ARBA" id="ARBA00022723"/>
    </source>
</evidence>
<keyword evidence="3" id="KW-0067">ATP-binding</keyword>
<reference evidence="7 8" key="1">
    <citation type="submission" date="2010-05" db="EMBL/GenBank/DDBJ databases">
        <title>The Genome Sequence of Thecamonas trahens ATCC 50062.</title>
        <authorList>
            <consortium name="The Broad Institute Genome Sequencing Platform"/>
            <person name="Russ C."/>
            <person name="Cuomo C."/>
            <person name="Shea T."/>
            <person name="Young S.K."/>
            <person name="Zeng Q."/>
            <person name="Koehrsen M."/>
            <person name="Haas B."/>
            <person name="Borodovsky M."/>
            <person name="Guigo R."/>
            <person name="Alvarado L."/>
            <person name="Berlin A."/>
            <person name="Bochicchio J."/>
            <person name="Borenstein D."/>
            <person name="Chapman S."/>
            <person name="Chen Z."/>
            <person name="Freedman E."/>
            <person name="Gellesch M."/>
            <person name="Goldberg J."/>
            <person name="Griggs A."/>
            <person name="Gujja S."/>
            <person name="Heilman E."/>
            <person name="Heiman D."/>
            <person name="Hepburn T."/>
            <person name="Howarth C."/>
            <person name="Jen D."/>
            <person name="Larson L."/>
            <person name="Mehta T."/>
            <person name="Park D."/>
            <person name="Pearson M."/>
            <person name="Roberts A."/>
            <person name="Saif S."/>
            <person name="Shenoy N."/>
            <person name="Sisk P."/>
            <person name="Stolte C."/>
            <person name="Sykes S."/>
            <person name="Thomson T."/>
            <person name="Walk T."/>
            <person name="White J."/>
            <person name="Yandava C."/>
            <person name="Burger G."/>
            <person name="Gray M.W."/>
            <person name="Holland P.W.H."/>
            <person name="King N."/>
            <person name="Lang F.B.F."/>
            <person name="Roger A.J."/>
            <person name="Ruiz-Trillo I."/>
            <person name="Lander E."/>
            <person name="Nusbaum C."/>
        </authorList>
    </citation>
    <scope>NUCLEOTIDE SEQUENCE [LARGE SCALE GENOMIC DNA]</scope>
    <source>
        <strain evidence="7 8">ATCC 50062</strain>
    </source>
</reference>
<dbReference type="GO" id="GO:0005524">
    <property type="term" value="F:ATP binding"/>
    <property type="evidence" value="ECO:0007669"/>
    <property type="project" value="UniProtKB-KW"/>
</dbReference>
<accession>A0A0L0DSM7</accession>
<gene>
    <name evidence="7" type="ORF">AMSG_12393</name>
</gene>
<dbReference type="Pfam" id="PF10609">
    <property type="entry name" value="ParA"/>
    <property type="match status" value="1"/>
</dbReference>
<dbReference type="RefSeq" id="XP_013753191.1">
    <property type="nucleotide sequence ID" value="XM_013897737.1"/>
</dbReference>
<organism evidence="7 8">
    <name type="scientific">Thecamonas trahens ATCC 50062</name>
    <dbReference type="NCBI Taxonomy" id="461836"/>
    <lineage>
        <taxon>Eukaryota</taxon>
        <taxon>Apusozoa</taxon>
        <taxon>Apusomonadida</taxon>
        <taxon>Apusomonadidae</taxon>
        <taxon>Thecamonas</taxon>
    </lineage>
</organism>
<dbReference type="Gene3D" id="3.90.79.10">
    <property type="entry name" value="Nucleoside Triphosphate Pyrophosphohydrolase"/>
    <property type="match status" value="1"/>
</dbReference>
<keyword evidence="5" id="KW-0411">Iron-sulfur</keyword>
<dbReference type="Proteomes" id="UP000054408">
    <property type="component" value="Unassembled WGS sequence"/>
</dbReference>
<evidence type="ECO:0000256" key="4">
    <source>
        <dbReference type="ARBA" id="ARBA00023004"/>
    </source>
</evidence>
<evidence type="ECO:0000256" key="5">
    <source>
        <dbReference type="ARBA" id="ARBA00023014"/>
    </source>
</evidence>